<evidence type="ECO:0000256" key="2">
    <source>
        <dbReference type="SAM" id="Phobius"/>
    </source>
</evidence>
<feature type="region of interest" description="Disordered" evidence="1">
    <location>
        <begin position="128"/>
        <end position="162"/>
    </location>
</feature>
<dbReference type="EMBL" id="JASCTH010000007">
    <property type="protein sequence ID" value="MDI6099318.1"/>
    <property type="molecule type" value="Genomic_DNA"/>
</dbReference>
<keyword evidence="2" id="KW-0812">Transmembrane</keyword>
<sequence>MTFPHHAASASPAEGHSPAPDGAGSPPPSVPTQAVPTQAVPTQVVPVPSVPAQYHPGSPPGSVVPAGLSAPQPPWSPPAAPHDVAASGPDGGGRTLKISMTTAALIAVLGWLAAAVLTVLIFNGVGPEGPTGPQGPQGVPGAPGPAGQVGPQGPAGPQGEQG</sequence>
<evidence type="ECO:0000256" key="1">
    <source>
        <dbReference type="SAM" id="MobiDB-lite"/>
    </source>
</evidence>
<comment type="caution">
    <text evidence="3">The sequence shown here is derived from an EMBL/GenBank/DDBJ whole genome shotgun (WGS) entry which is preliminary data.</text>
</comment>
<protein>
    <recommendedName>
        <fullName evidence="5">Collagen-like protein</fullName>
    </recommendedName>
</protein>
<evidence type="ECO:0000313" key="3">
    <source>
        <dbReference type="EMBL" id="MDI6099318.1"/>
    </source>
</evidence>
<dbReference type="RefSeq" id="WP_282759447.1">
    <property type="nucleotide sequence ID" value="NZ_JASCTH010000007.1"/>
</dbReference>
<evidence type="ECO:0008006" key="5">
    <source>
        <dbReference type="Google" id="ProtNLM"/>
    </source>
</evidence>
<proteinExistence type="predicted"/>
<name>A0ABT6WHY6_9ACTN</name>
<feature type="compositionally biased region" description="Pro residues" evidence="1">
    <location>
        <begin position="71"/>
        <end position="80"/>
    </location>
</feature>
<reference evidence="3 4" key="1">
    <citation type="submission" date="2023-05" db="EMBL/GenBank/DDBJ databases">
        <title>Actinoplanes sp. NEAU-A12 genome sequencing.</title>
        <authorList>
            <person name="Wang Z.-S."/>
        </authorList>
    </citation>
    <scope>NUCLEOTIDE SEQUENCE [LARGE SCALE GENOMIC DNA]</scope>
    <source>
        <strain evidence="3 4">NEAU-A12</strain>
    </source>
</reference>
<feature type="region of interest" description="Disordered" evidence="1">
    <location>
        <begin position="1"/>
        <end position="88"/>
    </location>
</feature>
<dbReference type="Proteomes" id="UP001241758">
    <property type="component" value="Unassembled WGS sequence"/>
</dbReference>
<feature type="transmembrane region" description="Helical" evidence="2">
    <location>
        <begin position="103"/>
        <end position="122"/>
    </location>
</feature>
<keyword evidence="4" id="KW-1185">Reference proteome</keyword>
<gene>
    <name evidence="3" type="ORF">QLQ12_12020</name>
</gene>
<evidence type="ECO:0000313" key="4">
    <source>
        <dbReference type="Proteomes" id="UP001241758"/>
    </source>
</evidence>
<keyword evidence="2" id="KW-1133">Transmembrane helix</keyword>
<accession>A0ABT6WHY6</accession>
<feature type="compositionally biased region" description="Low complexity" evidence="1">
    <location>
        <begin position="31"/>
        <end position="53"/>
    </location>
</feature>
<keyword evidence="2" id="KW-0472">Membrane</keyword>
<organism evidence="3 4">
    <name type="scientific">Actinoplanes sandaracinus</name>
    <dbReference type="NCBI Taxonomy" id="3045177"/>
    <lineage>
        <taxon>Bacteria</taxon>
        <taxon>Bacillati</taxon>
        <taxon>Actinomycetota</taxon>
        <taxon>Actinomycetes</taxon>
        <taxon>Micromonosporales</taxon>
        <taxon>Micromonosporaceae</taxon>
        <taxon>Actinoplanes</taxon>
    </lineage>
</organism>
<feature type="compositionally biased region" description="Low complexity" evidence="1">
    <location>
        <begin position="134"/>
        <end position="162"/>
    </location>
</feature>